<reference evidence="14 15" key="1">
    <citation type="submission" date="2017-05" db="EMBL/GenBank/DDBJ databases">
        <title>The Genome Sequence of Enterococcus faecium 2D5_DIV0622.</title>
        <authorList>
            <consortium name="The Broad Institute Genomics Platform"/>
            <consortium name="The Broad Institute Genomic Center for Infectious Diseases"/>
            <person name="Earl A."/>
            <person name="Manson A."/>
            <person name="Schwartman J."/>
            <person name="Gilmore M."/>
            <person name="Abouelleil A."/>
            <person name="Cao P."/>
            <person name="Chapman S."/>
            <person name="Cusick C."/>
            <person name="Shea T."/>
            <person name="Young S."/>
            <person name="Neafsey D."/>
            <person name="Nusbaum C."/>
            <person name="Birren B."/>
        </authorList>
    </citation>
    <scope>NUCLEOTIDE SEQUENCE [LARGE SCALE GENOMIC DNA]</scope>
    <source>
        <strain evidence="14 15">2D5_DIV0622</strain>
    </source>
</reference>
<evidence type="ECO:0000313" key="14">
    <source>
        <dbReference type="EMBL" id="OUZ19174.1"/>
    </source>
</evidence>
<dbReference type="EMBL" id="NIBL01000001">
    <property type="protein sequence ID" value="OUZ19174.1"/>
    <property type="molecule type" value="Genomic_DNA"/>
</dbReference>
<accession>A0A0I9WEX6</accession>
<sequence>MYIYYLLAILFAILDQLVKLAVVKQIPLGDEVNVIPGILSFFHIRNTGAAWSMLEGQMWFFTVITLLAIVAVSYLLAKYGKTNGWLFSLSLSMILGGTFGNYFDRMRLGYVVDMFKLDFINFPIFNIADIELTVGVTIMFIYIIFEERFKHQ</sequence>
<comment type="catalytic activity">
    <reaction evidence="9">
        <text>Release of signal peptides from bacterial membrane prolipoproteins. Hydrolyzes -Xaa-Yaa-Zaa-|-(S,diacylglyceryl)Cys-, in which Xaa is hydrophobic (preferably Leu), and Yaa (Ala or Ser) and Zaa (Gly or Ala) have small, neutral side chains.</text>
        <dbReference type="EC" id="3.4.23.36"/>
    </reaction>
</comment>
<feature type="transmembrane region" description="Helical" evidence="9">
    <location>
        <begin position="84"/>
        <end position="103"/>
    </location>
</feature>
<evidence type="ECO:0000256" key="3">
    <source>
        <dbReference type="ARBA" id="ARBA00022670"/>
    </source>
</evidence>
<dbReference type="RefSeq" id="WP_047341652.1">
    <property type="nucleotide sequence ID" value="NZ_AP035890.1"/>
</dbReference>
<reference evidence="11" key="3">
    <citation type="submission" date="2023-03" db="EMBL/GenBank/DDBJ databases">
        <authorList>
            <person name="Shen W."/>
            <person name="Cai J."/>
        </authorList>
    </citation>
    <scope>NUCLEOTIDE SEQUENCE</scope>
    <source>
        <strain evidence="11">B245-2</strain>
    </source>
</reference>
<comment type="pathway">
    <text evidence="9">Protein modification; lipoprotein biosynthesis (signal peptide cleavage).</text>
</comment>
<evidence type="ECO:0000313" key="12">
    <source>
        <dbReference type="EMBL" id="MDZ5597108.1"/>
    </source>
</evidence>
<evidence type="ECO:0000256" key="10">
    <source>
        <dbReference type="RuleBase" id="RU004181"/>
    </source>
</evidence>
<evidence type="ECO:0000313" key="15">
    <source>
        <dbReference type="Proteomes" id="UP000196503"/>
    </source>
</evidence>
<dbReference type="Proteomes" id="UP000196503">
    <property type="component" value="Unassembled WGS sequence"/>
</dbReference>
<dbReference type="EMBL" id="JARQBI010000012">
    <property type="protein sequence ID" value="MDT2796837.1"/>
    <property type="molecule type" value="Genomic_DNA"/>
</dbReference>
<comment type="caution">
    <text evidence="9">Lacks conserved residue(s) required for the propagation of feature annotation.</text>
</comment>
<dbReference type="EMBL" id="JAXOGL010000003">
    <property type="protein sequence ID" value="MDZ5597108.1"/>
    <property type="molecule type" value="Genomic_DNA"/>
</dbReference>
<comment type="function">
    <text evidence="9">This protein specifically catalyzes the removal of signal peptides from prolipoproteins.</text>
</comment>
<keyword evidence="3 9" id="KW-0645">Protease</keyword>
<evidence type="ECO:0000313" key="16">
    <source>
        <dbReference type="Proteomes" id="UP000588071"/>
    </source>
</evidence>
<gene>
    <name evidence="9 11" type="primary">lspA</name>
    <name evidence="14" type="ORF">A5869_000823</name>
    <name evidence="13" type="ORF">HF857_01050</name>
    <name evidence="11" type="ORF">P7H47_06220</name>
    <name evidence="12" type="ORF">U1294_02550</name>
</gene>
<evidence type="ECO:0000256" key="7">
    <source>
        <dbReference type="ARBA" id="ARBA00022989"/>
    </source>
</evidence>
<dbReference type="GO" id="GO:0005886">
    <property type="term" value="C:plasma membrane"/>
    <property type="evidence" value="ECO:0007669"/>
    <property type="project" value="UniProtKB-SubCell"/>
</dbReference>
<dbReference type="HAMAP" id="MF_00161">
    <property type="entry name" value="LspA"/>
    <property type="match status" value="1"/>
</dbReference>
<dbReference type="UniPathway" id="UPA00665"/>
<dbReference type="Pfam" id="PF01252">
    <property type="entry name" value="Peptidase_A8"/>
    <property type="match status" value="1"/>
</dbReference>
<keyword evidence="4 9" id="KW-0812">Transmembrane</keyword>
<evidence type="ECO:0000313" key="11">
    <source>
        <dbReference type="EMBL" id="MDT2796837.1"/>
    </source>
</evidence>
<dbReference type="Proteomes" id="UP001290582">
    <property type="component" value="Unassembled WGS sequence"/>
</dbReference>
<feature type="transmembrane region" description="Helical" evidence="9">
    <location>
        <begin position="58"/>
        <end position="77"/>
    </location>
</feature>
<keyword evidence="8 9" id="KW-0472">Membrane</keyword>
<dbReference type="GO" id="GO:0004190">
    <property type="term" value="F:aspartic-type endopeptidase activity"/>
    <property type="evidence" value="ECO:0007669"/>
    <property type="project" value="UniProtKB-UniRule"/>
</dbReference>
<protein>
    <recommendedName>
        <fullName evidence="9">Lipoprotein signal peptidase</fullName>
        <ecNumber evidence="9">3.4.23.36</ecNumber>
    </recommendedName>
    <alternativeName>
        <fullName evidence="9">Prolipoprotein signal peptidase</fullName>
    </alternativeName>
    <alternativeName>
        <fullName evidence="9">Signal peptidase II</fullName>
        <shortName evidence="9">SPase II</shortName>
    </alternativeName>
</protein>
<evidence type="ECO:0000256" key="6">
    <source>
        <dbReference type="ARBA" id="ARBA00022801"/>
    </source>
</evidence>
<feature type="active site" evidence="9">
    <location>
        <position position="113"/>
    </location>
</feature>
<reference evidence="12" key="4">
    <citation type="submission" date="2023-12" db="EMBL/GenBank/DDBJ databases">
        <title>Molecular genomic analyses of Enterococcus cecorum from sepsis oubreaks in broilers.</title>
        <authorList>
            <person name="Rhoads D."/>
            <person name="Alrubaye A."/>
        </authorList>
    </citation>
    <scope>NUCLEOTIDE SEQUENCE</scope>
    <source>
        <strain evidence="12">1755</strain>
    </source>
</reference>
<keyword evidence="5 9" id="KW-0064">Aspartyl protease</keyword>
<reference evidence="13 16" key="2">
    <citation type="submission" date="2020-04" db="EMBL/GenBank/DDBJ databases">
        <authorList>
            <person name="Hitch T.C.A."/>
            <person name="Wylensek D."/>
            <person name="Clavel T."/>
        </authorList>
    </citation>
    <scope>NUCLEOTIDE SEQUENCE [LARGE SCALE GENOMIC DNA]</scope>
    <source>
        <strain evidence="13 16">WCA-380-WT-3C</strain>
    </source>
</reference>
<keyword evidence="6 9" id="KW-0378">Hydrolase</keyword>
<organism evidence="13 16">
    <name type="scientific">Enterococcus cecorum</name>
    <dbReference type="NCBI Taxonomy" id="44008"/>
    <lineage>
        <taxon>Bacteria</taxon>
        <taxon>Bacillati</taxon>
        <taxon>Bacillota</taxon>
        <taxon>Bacilli</taxon>
        <taxon>Lactobacillales</taxon>
        <taxon>Enterococcaceae</taxon>
        <taxon>Enterococcus</taxon>
    </lineage>
</organism>
<dbReference type="PANTHER" id="PTHR33695">
    <property type="entry name" value="LIPOPROTEIN SIGNAL PEPTIDASE"/>
    <property type="match status" value="1"/>
</dbReference>
<dbReference type="EMBL" id="JABAFV010000001">
    <property type="protein sequence ID" value="NME48858.1"/>
    <property type="molecule type" value="Genomic_DNA"/>
</dbReference>
<comment type="subcellular location">
    <subcellularLocation>
        <location evidence="9">Cell membrane</location>
        <topology evidence="9">Multi-pass membrane protein</topology>
    </subcellularLocation>
</comment>
<dbReference type="NCBIfam" id="TIGR00077">
    <property type="entry name" value="lspA"/>
    <property type="match status" value="1"/>
</dbReference>
<name>A0A0I9WEX6_9ENTE</name>
<feature type="active site" evidence="9">
    <location>
        <position position="129"/>
    </location>
</feature>
<evidence type="ECO:0000256" key="2">
    <source>
        <dbReference type="ARBA" id="ARBA00022475"/>
    </source>
</evidence>
<dbReference type="AlphaFoldDB" id="A0A0I9WEX6"/>
<evidence type="ECO:0000313" key="13">
    <source>
        <dbReference type="EMBL" id="NME48858.1"/>
    </source>
</evidence>
<dbReference type="Proteomes" id="UP000588071">
    <property type="component" value="Unassembled WGS sequence"/>
</dbReference>
<evidence type="ECO:0000256" key="4">
    <source>
        <dbReference type="ARBA" id="ARBA00022692"/>
    </source>
</evidence>
<keyword evidence="7 9" id="KW-1133">Transmembrane helix</keyword>
<feature type="transmembrane region" description="Helical" evidence="9">
    <location>
        <begin position="123"/>
        <end position="145"/>
    </location>
</feature>
<evidence type="ECO:0000256" key="5">
    <source>
        <dbReference type="ARBA" id="ARBA00022750"/>
    </source>
</evidence>
<comment type="similarity">
    <text evidence="1 9 10">Belongs to the peptidase A8 family.</text>
</comment>
<dbReference type="PANTHER" id="PTHR33695:SF1">
    <property type="entry name" value="LIPOPROTEIN SIGNAL PEPTIDASE"/>
    <property type="match status" value="1"/>
</dbReference>
<evidence type="ECO:0000256" key="1">
    <source>
        <dbReference type="ARBA" id="ARBA00006139"/>
    </source>
</evidence>
<dbReference type="EC" id="3.4.23.36" evidence="9"/>
<comment type="caution">
    <text evidence="13">The sequence shown here is derived from an EMBL/GenBank/DDBJ whole genome shotgun (WGS) entry which is preliminary data.</text>
</comment>
<proteinExistence type="inferred from homology"/>
<keyword evidence="2 9" id="KW-1003">Cell membrane</keyword>
<evidence type="ECO:0000256" key="8">
    <source>
        <dbReference type="ARBA" id="ARBA00023136"/>
    </source>
</evidence>
<evidence type="ECO:0000256" key="9">
    <source>
        <dbReference type="HAMAP-Rule" id="MF_00161"/>
    </source>
</evidence>
<dbReference type="PRINTS" id="PR00781">
    <property type="entry name" value="LIPOSIGPTASE"/>
</dbReference>
<dbReference type="Proteomes" id="UP001255696">
    <property type="component" value="Unassembled WGS sequence"/>
</dbReference>
<dbReference type="InterPro" id="IPR001872">
    <property type="entry name" value="Peptidase_A8"/>
</dbReference>
<dbReference type="GO" id="GO:0006508">
    <property type="term" value="P:proteolysis"/>
    <property type="evidence" value="ECO:0007669"/>
    <property type="project" value="UniProtKB-KW"/>
</dbReference>